<dbReference type="PROSITE" id="PS51755">
    <property type="entry name" value="OMPR_PHOB"/>
    <property type="match status" value="1"/>
</dbReference>
<dbReference type="SUPFAM" id="SSF52172">
    <property type="entry name" value="CheY-like"/>
    <property type="match status" value="1"/>
</dbReference>
<protein>
    <submittedName>
        <fullName evidence="10">Response regulator protein GraR</fullName>
    </submittedName>
</protein>
<keyword evidence="11" id="KW-1185">Reference proteome</keyword>
<dbReference type="EMBL" id="AZEB01000019">
    <property type="protein sequence ID" value="KRL20944.1"/>
    <property type="molecule type" value="Genomic_DNA"/>
</dbReference>
<dbReference type="SMART" id="SM00448">
    <property type="entry name" value="REC"/>
    <property type="match status" value="1"/>
</dbReference>
<dbReference type="GO" id="GO:0006355">
    <property type="term" value="P:regulation of DNA-templated transcription"/>
    <property type="evidence" value="ECO:0007669"/>
    <property type="project" value="InterPro"/>
</dbReference>
<dbReference type="CDD" id="cd00383">
    <property type="entry name" value="trans_reg_C"/>
    <property type="match status" value="1"/>
</dbReference>
<dbReference type="AlphaFoldDB" id="A0A0R1NKG5"/>
<feature type="modified residue" description="4-aspartylphosphate" evidence="6">
    <location>
        <position position="52"/>
    </location>
</feature>
<evidence type="ECO:0000259" key="8">
    <source>
        <dbReference type="PROSITE" id="PS50110"/>
    </source>
</evidence>
<dbReference type="InterPro" id="IPR001867">
    <property type="entry name" value="OmpR/PhoB-type_DNA-bd"/>
</dbReference>
<dbReference type="RefSeq" id="WP_008857198.1">
    <property type="nucleotide sequence ID" value="NZ_AZEB01000019.1"/>
</dbReference>
<dbReference type="PANTHER" id="PTHR48111">
    <property type="entry name" value="REGULATOR OF RPOS"/>
    <property type="match status" value="1"/>
</dbReference>
<evidence type="ECO:0000256" key="4">
    <source>
        <dbReference type="ARBA" id="ARBA00023125"/>
    </source>
</evidence>
<keyword evidence="2" id="KW-0902">Two-component regulatory system</keyword>
<dbReference type="Proteomes" id="UP000051439">
    <property type="component" value="Unassembled WGS sequence"/>
</dbReference>
<dbReference type="InterPro" id="IPR001789">
    <property type="entry name" value="Sig_transdc_resp-reg_receiver"/>
</dbReference>
<evidence type="ECO:0000256" key="6">
    <source>
        <dbReference type="PROSITE-ProRule" id="PRU00169"/>
    </source>
</evidence>
<dbReference type="GO" id="GO:0032993">
    <property type="term" value="C:protein-DNA complex"/>
    <property type="evidence" value="ECO:0007669"/>
    <property type="project" value="TreeGrafter"/>
</dbReference>
<evidence type="ECO:0000259" key="9">
    <source>
        <dbReference type="PROSITE" id="PS51755"/>
    </source>
</evidence>
<dbReference type="InterPro" id="IPR036388">
    <property type="entry name" value="WH-like_DNA-bd_sf"/>
</dbReference>
<feature type="domain" description="Response regulatory" evidence="8">
    <location>
        <begin position="3"/>
        <end position="116"/>
    </location>
</feature>
<sequence length="228" mass="26242">MPKIFIVEDDRTITNAMIKEFNKWQYLSQTVQDWNSVVAEIRTFQPDIVIMDITLPTFDGFYWTSQLRQVSDVPVIFVSAADMDPNAVRAIATGADDYVVKPFSLNVLISKIQAVLRRTKREAIPMESLTYEDYRLNILTNELKYQDHTVKLTPTEGTILKIFFLNAGKLVTKQQLMQNIWQGGSFIEDSVLNVNMSRLREKLDQVNLRGRLVTERGRGYRLVTADES</sequence>
<dbReference type="GO" id="GO:0005829">
    <property type="term" value="C:cytosol"/>
    <property type="evidence" value="ECO:0007669"/>
    <property type="project" value="TreeGrafter"/>
</dbReference>
<feature type="domain" description="OmpR/PhoB-type" evidence="9">
    <location>
        <begin position="126"/>
        <end position="224"/>
    </location>
</feature>
<proteinExistence type="predicted"/>
<dbReference type="InterPro" id="IPR039420">
    <property type="entry name" value="WalR-like"/>
</dbReference>
<dbReference type="GO" id="GO:0000156">
    <property type="term" value="F:phosphorelay response regulator activity"/>
    <property type="evidence" value="ECO:0007669"/>
    <property type="project" value="TreeGrafter"/>
</dbReference>
<dbReference type="Pfam" id="PF00486">
    <property type="entry name" value="Trans_reg_C"/>
    <property type="match status" value="1"/>
</dbReference>
<keyword evidence="1 6" id="KW-0597">Phosphoprotein</keyword>
<dbReference type="Gene3D" id="1.10.10.10">
    <property type="entry name" value="Winged helix-like DNA-binding domain superfamily/Winged helix DNA-binding domain"/>
    <property type="match status" value="1"/>
</dbReference>
<keyword evidence="3" id="KW-0805">Transcription regulation</keyword>
<gene>
    <name evidence="10" type="ORF">FC98_GL000989</name>
</gene>
<accession>A0A0R1NKG5</accession>
<evidence type="ECO:0000256" key="7">
    <source>
        <dbReference type="PROSITE-ProRule" id="PRU01091"/>
    </source>
</evidence>
<keyword evidence="4 7" id="KW-0238">DNA-binding</keyword>
<evidence type="ECO:0000313" key="11">
    <source>
        <dbReference type="Proteomes" id="UP000051439"/>
    </source>
</evidence>
<evidence type="ECO:0000313" key="10">
    <source>
        <dbReference type="EMBL" id="KRL20944.1"/>
    </source>
</evidence>
<evidence type="ECO:0000256" key="2">
    <source>
        <dbReference type="ARBA" id="ARBA00023012"/>
    </source>
</evidence>
<keyword evidence="5" id="KW-0804">Transcription</keyword>
<dbReference type="PANTHER" id="PTHR48111:SF43">
    <property type="entry name" value="STAGE 0 SPORULATION PROTEIN A HOMOLOG"/>
    <property type="match status" value="1"/>
</dbReference>
<dbReference type="Pfam" id="PF00072">
    <property type="entry name" value="Response_reg"/>
    <property type="match status" value="1"/>
</dbReference>
<evidence type="ECO:0000256" key="1">
    <source>
        <dbReference type="ARBA" id="ARBA00022553"/>
    </source>
</evidence>
<name>A0A0R1NKG5_9LACO</name>
<evidence type="ECO:0000256" key="5">
    <source>
        <dbReference type="ARBA" id="ARBA00023163"/>
    </source>
</evidence>
<dbReference type="SMART" id="SM00862">
    <property type="entry name" value="Trans_reg_C"/>
    <property type="match status" value="1"/>
</dbReference>
<dbReference type="InterPro" id="IPR011006">
    <property type="entry name" value="CheY-like_superfamily"/>
</dbReference>
<organism evidence="10 11">
    <name type="scientific">Lentilactobacillus kisonensis DSM 19906 = JCM 15041</name>
    <dbReference type="NCBI Taxonomy" id="1423766"/>
    <lineage>
        <taxon>Bacteria</taxon>
        <taxon>Bacillati</taxon>
        <taxon>Bacillota</taxon>
        <taxon>Bacilli</taxon>
        <taxon>Lactobacillales</taxon>
        <taxon>Lactobacillaceae</taxon>
        <taxon>Lentilactobacillus</taxon>
    </lineage>
</organism>
<comment type="caution">
    <text evidence="10">The sequence shown here is derived from an EMBL/GenBank/DDBJ whole genome shotgun (WGS) entry which is preliminary data.</text>
</comment>
<dbReference type="PATRIC" id="fig|1423766.4.peg.1013"/>
<dbReference type="PROSITE" id="PS50110">
    <property type="entry name" value="RESPONSE_REGULATORY"/>
    <property type="match status" value="1"/>
</dbReference>
<dbReference type="GO" id="GO:0000976">
    <property type="term" value="F:transcription cis-regulatory region binding"/>
    <property type="evidence" value="ECO:0007669"/>
    <property type="project" value="TreeGrafter"/>
</dbReference>
<reference evidence="10 11" key="1">
    <citation type="journal article" date="2015" name="Genome Announc.">
        <title>Expanding the biotechnology potential of lactobacilli through comparative genomics of 213 strains and associated genera.</title>
        <authorList>
            <person name="Sun Z."/>
            <person name="Harris H.M."/>
            <person name="McCann A."/>
            <person name="Guo C."/>
            <person name="Argimon S."/>
            <person name="Zhang W."/>
            <person name="Yang X."/>
            <person name="Jeffery I.B."/>
            <person name="Cooney J.C."/>
            <person name="Kagawa T.F."/>
            <person name="Liu W."/>
            <person name="Song Y."/>
            <person name="Salvetti E."/>
            <person name="Wrobel A."/>
            <person name="Rasinkangas P."/>
            <person name="Parkhill J."/>
            <person name="Rea M.C."/>
            <person name="O'Sullivan O."/>
            <person name="Ritari J."/>
            <person name="Douillard F.P."/>
            <person name="Paul Ross R."/>
            <person name="Yang R."/>
            <person name="Briner A.E."/>
            <person name="Felis G.E."/>
            <person name="de Vos W.M."/>
            <person name="Barrangou R."/>
            <person name="Klaenhammer T.R."/>
            <person name="Caufield P.W."/>
            <person name="Cui Y."/>
            <person name="Zhang H."/>
            <person name="O'Toole P.W."/>
        </authorList>
    </citation>
    <scope>NUCLEOTIDE SEQUENCE [LARGE SCALE GENOMIC DNA]</scope>
    <source>
        <strain evidence="10 11">DSM 19906</strain>
    </source>
</reference>
<evidence type="ECO:0000256" key="3">
    <source>
        <dbReference type="ARBA" id="ARBA00023015"/>
    </source>
</evidence>
<dbReference type="Gene3D" id="3.40.50.2300">
    <property type="match status" value="1"/>
</dbReference>
<feature type="DNA-binding region" description="OmpR/PhoB-type" evidence="7">
    <location>
        <begin position="126"/>
        <end position="224"/>
    </location>
</feature>